<evidence type="ECO:0000256" key="6">
    <source>
        <dbReference type="SAM" id="Phobius"/>
    </source>
</evidence>
<feature type="transmembrane region" description="Helical" evidence="6">
    <location>
        <begin position="99"/>
        <end position="116"/>
    </location>
</feature>
<evidence type="ECO:0000313" key="10">
    <source>
        <dbReference type="Proteomes" id="UP000439113"/>
    </source>
</evidence>
<proteinExistence type="inferred from homology"/>
<evidence type="ECO:0000256" key="1">
    <source>
        <dbReference type="ARBA" id="ARBA00004141"/>
    </source>
</evidence>
<accession>A0A6N8DP00</accession>
<name>A0A6N8DP00_RHOAC</name>
<dbReference type="GO" id="GO:0016020">
    <property type="term" value="C:membrane"/>
    <property type="evidence" value="ECO:0007669"/>
    <property type="project" value="UniProtKB-SubCell"/>
</dbReference>
<organism evidence="9 10">
    <name type="scientific">Rhodoblastus acidophilus</name>
    <name type="common">Rhodopseudomonas acidophila</name>
    <dbReference type="NCBI Taxonomy" id="1074"/>
    <lineage>
        <taxon>Bacteria</taxon>
        <taxon>Pseudomonadati</taxon>
        <taxon>Pseudomonadota</taxon>
        <taxon>Alphaproteobacteria</taxon>
        <taxon>Hyphomicrobiales</taxon>
        <taxon>Rhodoblastaceae</taxon>
        <taxon>Rhodoblastus</taxon>
    </lineage>
</organism>
<feature type="transmembrane region" description="Helical" evidence="6">
    <location>
        <begin position="123"/>
        <end position="143"/>
    </location>
</feature>
<keyword evidence="4 6" id="KW-1133">Transmembrane helix</keyword>
<feature type="transmembrane region" description="Helical" evidence="6">
    <location>
        <begin position="36"/>
        <end position="53"/>
    </location>
</feature>
<feature type="transmembrane region" description="Helical" evidence="6">
    <location>
        <begin position="74"/>
        <end position="93"/>
    </location>
</feature>
<feature type="chain" id="PRO_5026982993" evidence="7">
    <location>
        <begin position="25"/>
        <end position="309"/>
    </location>
</feature>
<feature type="transmembrane region" description="Helical" evidence="6">
    <location>
        <begin position="248"/>
        <end position="267"/>
    </location>
</feature>
<dbReference type="PANTHER" id="PTHR22911">
    <property type="entry name" value="ACYL-MALONYL CONDENSING ENZYME-RELATED"/>
    <property type="match status" value="1"/>
</dbReference>
<feature type="transmembrane region" description="Helical" evidence="6">
    <location>
        <begin position="273"/>
        <end position="291"/>
    </location>
</feature>
<feature type="transmembrane region" description="Helical" evidence="6">
    <location>
        <begin position="180"/>
        <end position="207"/>
    </location>
</feature>
<feature type="signal peptide" evidence="7">
    <location>
        <begin position="1"/>
        <end position="24"/>
    </location>
</feature>
<evidence type="ECO:0000256" key="3">
    <source>
        <dbReference type="ARBA" id="ARBA00022692"/>
    </source>
</evidence>
<evidence type="ECO:0000256" key="5">
    <source>
        <dbReference type="ARBA" id="ARBA00023136"/>
    </source>
</evidence>
<keyword evidence="7" id="KW-0732">Signal</keyword>
<comment type="caution">
    <text evidence="9">The sequence shown here is derived from an EMBL/GenBank/DDBJ whole genome shotgun (WGS) entry which is preliminary data.</text>
</comment>
<gene>
    <name evidence="9" type="ORF">GJ654_07940</name>
</gene>
<comment type="similarity">
    <text evidence="2">Belongs to the drug/metabolite transporter (DMT) superfamily. 10 TMS drug/metabolite exporter (DME) (TC 2.A.7.3) family.</text>
</comment>
<feature type="domain" description="EamA" evidence="8">
    <location>
        <begin position="3"/>
        <end position="137"/>
    </location>
</feature>
<evidence type="ECO:0000256" key="7">
    <source>
        <dbReference type="SAM" id="SignalP"/>
    </source>
</evidence>
<dbReference type="Pfam" id="PF00892">
    <property type="entry name" value="EamA"/>
    <property type="match status" value="1"/>
</dbReference>
<reference evidence="9 10" key="1">
    <citation type="submission" date="2019-11" db="EMBL/GenBank/DDBJ databases">
        <title>Whole-genome sequence of a Rhodoblastus acidophilus DSM 142.</title>
        <authorList>
            <person name="Kyndt J.A."/>
            <person name="Meyer T.E."/>
        </authorList>
    </citation>
    <scope>NUCLEOTIDE SEQUENCE [LARGE SCALE GENOMIC DNA]</scope>
    <source>
        <strain evidence="9 10">DSM 142</strain>
    </source>
</reference>
<dbReference type="AlphaFoldDB" id="A0A6N8DP00"/>
<feature type="transmembrane region" description="Helical" evidence="6">
    <location>
        <begin position="219"/>
        <end position="236"/>
    </location>
</feature>
<feature type="transmembrane region" description="Helical" evidence="6">
    <location>
        <begin position="149"/>
        <end position="168"/>
    </location>
</feature>
<dbReference type="RefSeq" id="WP_155445616.1">
    <property type="nucleotide sequence ID" value="NZ_JAOQNR010000004.1"/>
</dbReference>
<dbReference type="InterPro" id="IPR037185">
    <property type="entry name" value="EmrE-like"/>
</dbReference>
<evidence type="ECO:0000259" key="8">
    <source>
        <dbReference type="Pfam" id="PF00892"/>
    </source>
</evidence>
<dbReference type="PANTHER" id="PTHR22911:SF6">
    <property type="entry name" value="SOLUTE CARRIER FAMILY 35 MEMBER G1"/>
    <property type="match status" value="1"/>
</dbReference>
<keyword evidence="3 6" id="KW-0812">Transmembrane</keyword>
<dbReference type="InterPro" id="IPR000620">
    <property type="entry name" value="EamA_dom"/>
</dbReference>
<comment type="subcellular location">
    <subcellularLocation>
        <location evidence="1">Membrane</location>
        <topology evidence="1">Multi-pass membrane protein</topology>
    </subcellularLocation>
</comment>
<evidence type="ECO:0000256" key="2">
    <source>
        <dbReference type="ARBA" id="ARBA00009853"/>
    </source>
</evidence>
<sequence>MFTGILLKTLSTLAFTAMALGVRAAAQNNVPVAEIVFFRSLIALLILFVWLAASRALSGALATKRPLGHLGRGLSGVAGMFSNFSALALLPLADATAYFYAYPIFVTVIAGVFLRERLHVSRWLAVLLGFGGVLVMLSEHLGAVGGSDARFGAGVALFGALCAALSIVQTRRLAQVETTGAIVFYFTCLCTLFGGSVLALAPFVPALGAQAWVTPDQSAWMGVVVAGAAGGVAQILATSSYRHADASLLAAFDYLAMVWALLASFAFDGEFPSVPVLVGVAAISSAGLLALSERRFQRSQKFVISNEIV</sequence>
<dbReference type="OrthoDB" id="8478503at2"/>
<dbReference type="EMBL" id="WNKS01000005">
    <property type="protein sequence ID" value="MTV30923.1"/>
    <property type="molecule type" value="Genomic_DNA"/>
</dbReference>
<protein>
    <submittedName>
        <fullName evidence="9">EamA family transporter</fullName>
    </submittedName>
</protein>
<keyword evidence="5 6" id="KW-0472">Membrane</keyword>
<dbReference type="Proteomes" id="UP000439113">
    <property type="component" value="Unassembled WGS sequence"/>
</dbReference>
<dbReference type="SUPFAM" id="SSF103481">
    <property type="entry name" value="Multidrug resistance efflux transporter EmrE"/>
    <property type="match status" value="2"/>
</dbReference>
<evidence type="ECO:0000256" key="4">
    <source>
        <dbReference type="ARBA" id="ARBA00022989"/>
    </source>
</evidence>
<evidence type="ECO:0000313" key="9">
    <source>
        <dbReference type="EMBL" id="MTV30923.1"/>
    </source>
</evidence>